<dbReference type="Pfam" id="PF00512">
    <property type="entry name" value="HisKA"/>
    <property type="match status" value="1"/>
</dbReference>
<accession>A0A9J6NXY8</accession>
<dbReference type="AlphaFoldDB" id="A0A9J6NXY8"/>
<dbReference type="Gene3D" id="3.30.565.10">
    <property type="entry name" value="Histidine kinase-like ATPase, C-terminal domain"/>
    <property type="match status" value="1"/>
</dbReference>
<evidence type="ECO:0000259" key="11">
    <source>
        <dbReference type="PROSITE" id="PS50112"/>
    </source>
</evidence>
<dbReference type="InterPro" id="IPR003661">
    <property type="entry name" value="HisK_dim/P_dom"/>
</dbReference>
<dbReference type="InterPro" id="IPR000014">
    <property type="entry name" value="PAS"/>
</dbReference>
<dbReference type="SUPFAM" id="SSF47384">
    <property type="entry name" value="Homodimeric domain of signal transducing histidine kinase"/>
    <property type="match status" value="1"/>
</dbReference>
<dbReference type="SMART" id="SM00091">
    <property type="entry name" value="PAS"/>
    <property type="match status" value="2"/>
</dbReference>
<evidence type="ECO:0000256" key="3">
    <source>
        <dbReference type="ARBA" id="ARBA00022553"/>
    </source>
</evidence>
<proteinExistence type="predicted"/>
<dbReference type="InterPro" id="IPR003594">
    <property type="entry name" value="HATPase_dom"/>
</dbReference>
<dbReference type="SMART" id="SM00387">
    <property type="entry name" value="HATPase_c"/>
    <property type="match status" value="1"/>
</dbReference>
<evidence type="ECO:0000256" key="6">
    <source>
        <dbReference type="ARBA" id="ARBA00022777"/>
    </source>
</evidence>
<dbReference type="RefSeq" id="WP_250857630.1">
    <property type="nucleotide sequence ID" value="NZ_JAGSOJ010000001.1"/>
</dbReference>
<dbReference type="PRINTS" id="PR00344">
    <property type="entry name" value="BCTRLSENSOR"/>
</dbReference>
<keyword evidence="6" id="KW-0418">Kinase</keyword>
<feature type="transmembrane region" description="Helical" evidence="9">
    <location>
        <begin position="38"/>
        <end position="71"/>
    </location>
</feature>
<dbReference type="Pfam" id="PF02518">
    <property type="entry name" value="HATPase_c"/>
    <property type="match status" value="1"/>
</dbReference>
<dbReference type="InterPro" id="IPR036097">
    <property type="entry name" value="HisK_dim/P_sf"/>
</dbReference>
<dbReference type="SUPFAM" id="SSF55874">
    <property type="entry name" value="ATPase domain of HSP90 chaperone/DNA topoisomerase II/histidine kinase"/>
    <property type="match status" value="1"/>
</dbReference>
<dbReference type="GO" id="GO:0000155">
    <property type="term" value="F:phosphorelay sensor kinase activity"/>
    <property type="evidence" value="ECO:0007669"/>
    <property type="project" value="InterPro"/>
</dbReference>
<evidence type="ECO:0000256" key="1">
    <source>
        <dbReference type="ARBA" id="ARBA00000085"/>
    </source>
</evidence>
<keyword evidence="5" id="KW-0547">Nucleotide-binding</keyword>
<gene>
    <name evidence="12" type="ORF">KDK92_03340</name>
</gene>
<evidence type="ECO:0000259" key="10">
    <source>
        <dbReference type="PROSITE" id="PS50109"/>
    </source>
</evidence>
<comment type="catalytic activity">
    <reaction evidence="1">
        <text>ATP + protein L-histidine = ADP + protein N-phospho-L-histidine.</text>
        <dbReference type="EC" id="2.7.13.3"/>
    </reaction>
</comment>
<keyword evidence="9" id="KW-1133">Transmembrane helix</keyword>
<keyword evidence="13" id="KW-1185">Reference proteome</keyword>
<dbReference type="Gene3D" id="3.30.450.20">
    <property type="entry name" value="PAS domain"/>
    <property type="match status" value="2"/>
</dbReference>
<dbReference type="Pfam" id="PF13426">
    <property type="entry name" value="PAS_9"/>
    <property type="match status" value="2"/>
</dbReference>
<dbReference type="FunFam" id="3.30.565.10:FF:000037">
    <property type="entry name" value="Hybrid sensor histidine kinase/response regulator"/>
    <property type="match status" value="1"/>
</dbReference>
<keyword evidence="8" id="KW-0902">Two-component regulatory system</keyword>
<keyword evidence="4" id="KW-0808">Transferase</keyword>
<dbReference type="CDD" id="cd00130">
    <property type="entry name" value="PAS"/>
    <property type="match status" value="2"/>
</dbReference>
<dbReference type="InterPro" id="IPR005467">
    <property type="entry name" value="His_kinase_dom"/>
</dbReference>
<organism evidence="12 13">
    <name type="scientific">Oceanirhabdus seepicola</name>
    <dbReference type="NCBI Taxonomy" id="2828781"/>
    <lineage>
        <taxon>Bacteria</taxon>
        <taxon>Bacillati</taxon>
        <taxon>Bacillota</taxon>
        <taxon>Clostridia</taxon>
        <taxon>Eubacteriales</taxon>
        <taxon>Clostridiaceae</taxon>
        <taxon>Oceanirhabdus</taxon>
    </lineage>
</organism>
<name>A0A9J6NXY8_9CLOT</name>
<evidence type="ECO:0000256" key="7">
    <source>
        <dbReference type="ARBA" id="ARBA00022840"/>
    </source>
</evidence>
<reference evidence="12" key="1">
    <citation type="journal article" date="2021" name="mSystems">
        <title>Bacteria and Archaea Synergistically Convert Glycine Betaine to Biogenic Methane in the Formosa Cold Seep of the South China Sea.</title>
        <authorList>
            <person name="Li L."/>
            <person name="Zhang W."/>
            <person name="Zhang S."/>
            <person name="Song L."/>
            <person name="Sun Q."/>
            <person name="Zhang H."/>
            <person name="Xiang H."/>
            <person name="Dong X."/>
        </authorList>
    </citation>
    <scope>NUCLEOTIDE SEQUENCE</scope>
    <source>
        <strain evidence="12">ZWT</strain>
    </source>
</reference>
<dbReference type="SMART" id="SM00388">
    <property type="entry name" value="HisKA"/>
    <property type="match status" value="1"/>
</dbReference>
<dbReference type="Gene3D" id="1.10.287.130">
    <property type="match status" value="1"/>
</dbReference>
<evidence type="ECO:0000313" key="12">
    <source>
        <dbReference type="EMBL" id="MCM1988761.1"/>
    </source>
</evidence>
<keyword evidence="7" id="KW-0067">ATP-binding</keyword>
<reference evidence="12" key="2">
    <citation type="submission" date="2021-04" db="EMBL/GenBank/DDBJ databases">
        <authorList>
            <person name="Dong X."/>
        </authorList>
    </citation>
    <scope>NUCLEOTIDE SEQUENCE</scope>
    <source>
        <strain evidence="12">ZWT</strain>
    </source>
</reference>
<keyword evidence="3" id="KW-0597">Phosphoprotein</keyword>
<protein>
    <recommendedName>
        <fullName evidence="2">histidine kinase</fullName>
        <ecNumber evidence="2">2.7.13.3</ecNumber>
    </recommendedName>
</protein>
<sequence>MMKIKGKVIAGPFFMFIYILVILMTQGTGFQIPDSIGVFSIIIIISIFIGDLSSGIISSIIAVGYLFYSFTISNNKIYYHYRSFFNILEEAIILFGVVLIISLLKRNIRQKSQALIESENKFKELFNNANDAIFLHGLTEDGKLDHFIEVNDAACKKFGYTKKEFSSMTPYDIVPREFYDKELCILKKDKDNSNVTLEFPFITKGGIALNMEVNAHVFYLNGEKVVSATVRDITKCKKNEKKLKESEESYRQLVNFFPDAICVHKNGKIIFGNDGVLDLFGVKSKEEILGKSVMAFIKKDYHEMVNKRIQDVKSVGDTAPLMEEKLIGVDGREIDVEVKTTCIIYKGENATLVAVRDITERKKAEELQKKVEINKKMLDEVKKYDKIKTEFFANISHELRTPLNIILGTVQILDVYRSKMPNIDADIKLEKRINIMRQNCFRLIRLVNNLIDITKIDAGYYDISMGNHNIVHIVEEITLSVAQYIEDKGVILTFDTEVEEKIMSCDTNKIERIILNLLSNAVKFTKPGDNIIVNIYDKGDNISISVKDTGIGIPESKMNMIFERFAQVDKSLNRNREGSGIGLSMVKALVEMQGGSITLKSEYGVGSEFIINLPVRIIEENDEREWARIDLPEALIEMINIEFSDIYS</sequence>
<dbReference type="NCBIfam" id="TIGR00229">
    <property type="entry name" value="sensory_box"/>
    <property type="match status" value="2"/>
</dbReference>
<dbReference type="SUPFAM" id="SSF55785">
    <property type="entry name" value="PYP-like sensor domain (PAS domain)"/>
    <property type="match status" value="2"/>
</dbReference>
<dbReference type="PANTHER" id="PTHR43711:SF26">
    <property type="entry name" value="SENSOR HISTIDINE KINASE RCSC"/>
    <property type="match status" value="1"/>
</dbReference>
<dbReference type="InterPro" id="IPR004358">
    <property type="entry name" value="Sig_transdc_His_kin-like_C"/>
</dbReference>
<dbReference type="GO" id="GO:0005524">
    <property type="term" value="F:ATP binding"/>
    <property type="evidence" value="ECO:0007669"/>
    <property type="project" value="UniProtKB-KW"/>
</dbReference>
<dbReference type="InterPro" id="IPR050736">
    <property type="entry name" value="Sensor_HK_Regulatory"/>
</dbReference>
<feature type="domain" description="PAS" evidence="11">
    <location>
        <begin position="246"/>
        <end position="316"/>
    </location>
</feature>
<evidence type="ECO:0000256" key="5">
    <source>
        <dbReference type="ARBA" id="ARBA00022741"/>
    </source>
</evidence>
<dbReference type="Proteomes" id="UP001056429">
    <property type="component" value="Unassembled WGS sequence"/>
</dbReference>
<evidence type="ECO:0000256" key="4">
    <source>
        <dbReference type="ARBA" id="ARBA00022679"/>
    </source>
</evidence>
<comment type="caution">
    <text evidence="12">The sequence shown here is derived from an EMBL/GenBank/DDBJ whole genome shotgun (WGS) entry which is preliminary data.</text>
</comment>
<keyword evidence="9" id="KW-0472">Membrane</keyword>
<feature type="domain" description="Histidine kinase" evidence="10">
    <location>
        <begin position="394"/>
        <end position="617"/>
    </location>
</feature>
<dbReference type="PROSITE" id="PS50109">
    <property type="entry name" value="HIS_KIN"/>
    <property type="match status" value="1"/>
</dbReference>
<dbReference type="InterPro" id="IPR035965">
    <property type="entry name" value="PAS-like_dom_sf"/>
</dbReference>
<dbReference type="PANTHER" id="PTHR43711">
    <property type="entry name" value="TWO-COMPONENT HISTIDINE KINASE"/>
    <property type="match status" value="1"/>
</dbReference>
<keyword evidence="9" id="KW-0812">Transmembrane</keyword>
<feature type="transmembrane region" description="Helical" evidence="9">
    <location>
        <begin position="83"/>
        <end position="104"/>
    </location>
</feature>
<dbReference type="EMBL" id="JAGSOJ010000001">
    <property type="protein sequence ID" value="MCM1988761.1"/>
    <property type="molecule type" value="Genomic_DNA"/>
</dbReference>
<evidence type="ECO:0000256" key="8">
    <source>
        <dbReference type="ARBA" id="ARBA00023012"/>
    </source>
</evidence>
<dbReference type="CDD" id="cd16922">
    <property type="entry name" value="HATPase_EvgS-ArcB-TorS-like"/>
    <property type="match status" value="1"/>
</dbReference>
<evidence type="ECO:0000313" key="13">
    <source>
        <dbReference type="Proteomes" id="UP001056429"/>
    </source>
</evidence>
<evidence type="ECO:0000256" key="9">
    <source>
        <dbReference type="SAM" id="Phobius"/>
    </source>
</evidence>
<evidence type="ECO:0000256" key="2">
    <source>
        <dbReference type="ARBA" id="ARBA00012438"/>
    </source>
</evidence>
<dbReference type="CDD" id="cd00082">
    <property type="entry name" value="HisKA"/>
    <property type="match status" value="1"/>
</dbReference>
<dbReference type="EC" id="2.7.13.3" evidence="2"/>
<feature type="transmembrane region" description="Helical" evidence="9">
    <location>
        <begin position="12"/>
        <end position="32"/>
    </location>
</feature>
<dbReference type="PROSITE" id="PS50112">
    <property type="entry name" value="PAS"/>
    <property type="match status" value="1"/>
</dbReference>
<dbReference type="InterPro" id="IPR036890">
    <property type="entry name" value="HATPase_C_sf"/>
</dbReference>